<dbReference type="EMBL" id="CM023476">
    <property type="protein sequence ID" value="KAH7940856.1"/>
    <property type="molecule type" value="Genomic_DNA"/>
</dbReference>
<dbReference type="Proteomes" id="UP000821865">
    <property type="component" value="Chromosome 7"/>
</dbReference>
<evidence type="ECO:0000313" key="1">
    <source>
        <dbReference type="EMBL" id="KAH7940856.1"/>
    </source>
</evidence>
<reference evidence="1" key="1">
    <citation type="submission" date="2020-05" db="EMBL/GenBank/DDBJ databases">
        <title>Large-scale comparative analyses of tick genomes elucidate their genetic diversity and vector capacities.</title>
        <authorList>
            <person name="Jia N."/>
            <person name="Wang J."/>
            <person name="Shi W."/>
            <person name="Du L."/>
            <person name="Sun Y."/>
            <person name="Zhan W."/>
            <person name="Jiang J."/>
            <person name="Wang Q."/>
            <person name="Zhang B."/>
            <person name="Ji P."/>
            <person name="Sakyi L.B."/>
            <person name="Cui X."/>
            <person name="Yuan T."/>
            <person name="Jiang B."/>
            <person name="Yang W."/>
            <person name="Lam T.T.-Y."/>
            <person name="Chang Q."/>
            <person name="Ding S."/>
            <person name="Wang X."/>
            <person name="Zhu J."/>
            <person name="Ruan X."/>
            <person name="Zhao L."/>
            <person name="Wei J."/>
            <person name="Que T."/>
            <person name="Du C."/>
            <person name="Cheng J."/>
            <person name="Dai P."/>
            <person name="Han X."/>
            <person name="Huang E."/>
            <person name="Gao Y."/>
            <person name="Liu J."/>
            <person name="Shao H."/>
            <person name="Ye R."/>
            <person name="Li L."/>
            <person name="Wei W."/>
            <person name="Wang X."/>
            <person name="Wang C."/>
            <person name="Yang T."/>
            <person name="Huo Q."/>
            <person name="Li W."/>
            <person name="Guo W."/>
            <person name="Chen H."/>
            <person name="Zhou L."/>
            <person name="Ni X."/>
            <person name="Tian J."/>
            <person name="Zhou Y."/>
            <person name="Sheng Y."/>
            <person name="Liu T."/>
            <person name="Pan Y."/>
            <person name="Xia L."/>
            <person name="Li J."/>
            <person name="Zhao F."/>
            <person name="Cao W."/>
        </authorList>
    </citation>
    <scope>NUCLEOTIDE SEQUENCE</scope>
    <source>
        <strain evidence="1">Dsil-2018</strain>
    </source>
</reference>
<organism evidence="1 2">
    <name type="scientific">Dermacentor silvarum</name>
    <name type="common">Tick</name>
    <dbReference type="NCBI Taxonomy" id="543639"/>
    <lineage>
        <taxon>Eukaryota</taxon>
        <taxon>Metazoa</taxon>
        <taxon>Ecdysozoa</taxon>
        <taxon>Arthropoda</taxon>
        <taxon>Chelicerata</taxon>
        <taxon>Arachnida</taxon>
        <taxon>Acari</taxon>
        <taxon>Parasitiformes</taxon>
        <taxon>Ixodida</taxon>
        <taxon>Ixodoidea</taxon>
        <taxon>Ixodidae</taxon>
        <taxon>Rhipicephalinae</taxon>
        <taxon>Dermacentor</taxon>
    </lineage>
</organism>
<proteinExistence type="predicted"/>
<sequence>MAANAKKRTTLTFAAKLEAIQRVENGEKKSSVAEAFGIPRSTLSTLLKNKGNIKAKAEKSQHSGARRVRKAAFEDVEKALHKWFIDARARNIPISGPILQQKAQNFAFILGTENFSASSGWLQRFKTRFDIVGKTVSGESEDANDEEIQKWLDHEWPKLRMGQDLKIDLLGAIQMLKASWDNVKQSTIANCFQHAGFAGCTDEASVEESEEAGLACADEESELAETWSKLESFVGAEPQSMCIDDFVGGDDSTGTTAELTDVEIVAEVTAEQPNENAAEMDPASADDAPLPTSAEVIAALALVRRHCGTIEGTGLSLVDRLNYIEDAVVKHAIANKKQATLFQYFKPTQ</sequence>
<keyword evidence="2" id="KW-1185">Reference proteome</keyword>
<protein>
    <submittedName>
        <fullName evidence="1">Uncharacterized protein</fullName>
    </submittedName>
</protein>
<gene>
    <name evidence="1" type="ORF">HPB49_006982</name>
</gene>
<evidence type="ECO:0000313" key="2">
    <source>
        <dbReference type="Proteomes" id="UP000821865"/>
    </source>
</evidence>
<accession>A0ACB8CDS4</accession>
<comment type="caution">
    <text evidence="1">The sequence shown here is derived from an EMBL/GenBank/DDBJ whole genome shotgun (WGS) entry which is preliminary data.</text>
</comment>
<name>A0ACB8CDS4_DERSI</name>